<dbReference type="SUPFAM" id="SSF48452">
    <property type="entry name" value="TPR-like"/>
    <property type="match status" value="1"/>
</dbReference>
<organism evidence="2 3">
    <name type="scientific">Limisphaera ngatamarikiensis</name>
    <dbReference type="NCBI Taxonomy" id="1324935"/>
    <lineage>
        <taxon>Bacteria</taxon>
        <taxon>Pseudomonadati</taxon>
        <taxon>Verrucomicrobiota</taxon>
        <taxon>Verrucomicrobiia</taxon>
        <taxon>Limisphaerales</taxon>
        <taxon>Limisphaeraceae</taxon>
        <taxon>Limisphaera</taxon>
    </lineage>
</organism>
<evidence type="ECO:0000256" key="1">
    <source>
        <dbReference type="PROSITE-ProRule" id="PRU00339"/>
    </source>
</evidence>
<accession>A0A6M1RNE9</accession>
<keyword evidence="3" id="KW-1185">Reference proteome</keyword>
<dbReference type="Gene3D" id="1.25.40.10">
    <property type="entry name" value="Tetratricopeptide repeat domain"/>
    <property type="match status" value="2"/>
</dbReference>
<dbReference type="InterPro" id="IPR011990">
    <property type="entry name" value="TPR-like_helical_dom_sf"/>
</dbReference>
<protein>
    <submittedName>
        <fullName evidence="2">Uncharacterized protein</fullName>
    </submittedName>
</protein>
<feature type="repeat" description="TPR" evidence="1">
    <location>
        <begin position="210"/>
        <end position="243"/>
    </location>
</feature>
<name>A0A6M1RNE9_9BACT</name>
<evidence type="ECO:0000313" key="2">
    <source>
        <dbReference type="EMBL" id="NGO38967.1"/>
    </source>
</evidence>
<proteinExistence type="predicted"/>
<dbReference type="AlphaFoldDB" id="A0A6M1RNE9"/>
<reference evidence="2 3" key="1">
    <citation type="submission" date="2020-02" db="EMBL/GenBank/DDBJ databases">
        <title>Draft genome sequence of Limisphaera ngatamarikiensis NGM72.4T, a thermophilic Verrucomicrobia grouped in subdivision 3.</title>
        <authorList>
            <person name="Carere C.R."/>
            <person name="Steen J."/>
            <person name="Hugenholtz P."/>
            <person name="Stott M.B."/>
        </authorList>
    </citation>
    <scope>NUCLEOTIDE SEQUENCE [LARGE SCALE GENOMIC DNA]</scope>
    <source>
        <strain evidence="2 3">NGM72.4</strain>
    </source>
</reference>
<dbReference type="RefSeq" id="WP_165106720.1">
    <property type="nucleotide sequence ID" value="NZ_JAAKYA010000042.1"/>
</dbReference>
<comment type="caution">
    <text evidence="2">The sequence shown here is derived from an EMBL/GenBank/DDBJ whole genome shotgun (WGS) entry which is preliminary data.</text>
</comment>
<dbReference type="SMART" id="SM00028">
    <property type="entry name" value="TPR"/>
    <property type="match status" value="1"/>
</dbReference>
<sequence>MVRGWVMMAMLAVLGLRAEQAPCEALIRGVKEFARAYRDWDGAGFQMSARSFETAVQQDPDSVLARYWLGVTQFHLVLWLRHPSGSWADAPPEGPVLEAAIETLREGMRLDPEQAEIHALLGTLYGMKAEGGLGRALWLGPRIERHKRWALAHGAENPRVQYLLGVCRFHTARKPADWQETLAILRKADTLFTAEGDGPAGPTEPRWGHPGCLTFLALAHERLGNAPEAAVCFRRALELQPVNRLAREGLQRLSKVAP</sequence>
<dbReference type="InterPro" id="IPR019734">
    <property type="entry name" value="TPR_rpt"/>
</dbReference>
<dbReference type="Proteomes" id="UP000477311">
    <property type="component" value="Unassembled WGS sequence"/>
</dbReference>
<dbReference type="EMBL" id="JAAKYA010000042">
    <property type="protein sequence ID" value="NGO38967.1"/>
    <property type="molecule type" value="Genomic_DNA"/>
</dbReference>
<evidence type="ECO:0000313" key="3">
    <source>
        <dbReference type="Proteomes" id="UP000477311"/>
    </source>
</evidence>
<keyword evidence="1" id="KW-0802">TPR repeat</keyword>
<dbReference type="PROSITE" id="PS50005">
    <property type="entry name" value="TPR"/>
    <property type="match status" value="1"/>
</dbReference>
<gene>
    <name evidence="2" type="ORF">G4L39_06100</name>
</gene>